<dbReference type="InterPro" id="IPR049385">
    <property type="entry name" value="FAK1-like_FERM_C"/>
</dbReference>
<dbReference type="AlphaFoldDB" id="A0A6P6RI71"/>
<organism evidence="22 23">
    <name type="scientific">Carassius auratus</name>
    <name type="common">Goldfish</name>
    <dbReference type="NCBI Taxonomy" id="7957"/>
    <lineage>
        <taxon>Eukaryota</taxon>
        <taxon>Metazoa</taxon>
        <taxon>Chordata</taxon>
        <taxon>Craniata</taxon>
        <taxon>Vertebrata</taxon>
        <taxon>Euteleostomi</taxon>
        <taxon>Actinopterygii</taxon>
        <taxon>Neopterygii</taxon>
        <taxon>Teleostei</taxon>
        <taxon>Ostariophysi</taxon>
        <taxon>Cypriniformes</taxon>
        <taxon>Cyprinidae</taxon>
        <taxon>Cyprininae</taxon>
        <taxon>Carassius</taxon>
    </lineage>
</organism>
<feature type="binding site" evidence="18">
    <location>
        <position position="472"/>
    </location>
    <ligand>
        <name>ATP</name>
        <dbReference type="ChEBI" id="CHEBI:30616"/>
    </ligand>
</feature>
<dbReference type="GO" id="GO:0042995">
    <property type="term" value="C:cell projection"/>
    <property type="evidence" value="ECO:0007669"/>
    <property type="project" value="UniProtKB-SubCell"/>
</dbReference>
<accession>A0A6P6RI71</accession>
<feature type="region of interest" description="Disordered" evidence="19">
    <location>
        <begin position="812"/>
        <end position="849"/>
    </location>
</feature>
<dbReference type="EC" id="2.7.10.2" evidence="5"/>
<dbReference type="PRINTS" id="PR00109">
    <property type="entry name" value="TYRKINASE"/>
</dbReference>
<dbReference type="CDD" id="cd05056">
    <property type="entry name" value="PTKc_FAK"/>
    <property type="match status" value="1"/>
</dbReference>
<dbReference type="InterPro" id="IPR001245">
    <property type="entry name" value="Ser-Thr/Tyr_kinase_cat_dom"/>
</dbReference>
<dbReference type="GO" id="GO:0005925">
    <property type="term" value="C:focal adhesion"/>
    <property type="evidence" value="ECO:0007669"/>
    <property type="project" value="UniProtKB-SubCell"/>
</dbReference>
<dbReference type="InterPro" id="IPR041390">
    <property type="entry name" value="FADK_N"/>
</dbReference>
<dbReference type="GO" id="GO:0008284">
    <property type="term" value="P:positive regulation of cell population proliferation"/>
    <property type="evidence" value="ECO:0007669"/>
    <property type="project" value="UniProtKB-ARBA"/>
</dbReference>
<dbReference type="InterPro" id="IPR008266">
    <property type="entry name" value="Tyr_kinase_AS"/>
</dbReference>
<dbReference type="FunFam" id="2.30.29.30:FF:000058">
    <property type="entry name" value="focal adhesion kinase 1 isoform X1"/>
    <property type="match status" value="1"/>
</dbReference>
<keyword evidence="22" id="KW-1185">Reference proteome</keyword>
<evidence type="ECO:0000259" key="20">
    <source>
        <dbReference type="PROSITE" id="PS50011"/>
    </source>
</evidence>
<dbReference type="Gene3D" id="1.20.80.10">
    <property type="match status" value="1"/>
</dbReference>
<dbReference type="FunFam" id="1.20.80.10:FF:000004">
    <property type="entry name" value="Protein-tyrosine kinase 2-beta isoform 1"/>
    <property type="match status" value="1"/>
</dbReference>
<comment type="catalytic activity">
    <reaction evidence="17">
        <text>L-tyrosyl-[protein] + ATP = O-phospho-L-tyrosyl-[protein] + ADP + H(+)</text>
        <dbReference type="Rhea" id="RHEA:10596"/>
        <dbReference type="Rhea" id="RHEA-COMP:10136"/>
        <dbReference type="Rhea" id="RHEA-COMP:20101"/>
        <dbReference type="ChEBI" id="CHEBI:15378"/>
        <dbReference type="ChEBI" id="CHEBI:30616"/>
        <dbReference type="ChEBI" id="CHEBI:46858"/>
        <dbReference type="ChEBI" id="CHEBI:61978"/>
        <dbReference type="ChEBI" id="CHEBI:456216"/>
        <dbReference type="EC" id="2.7.10.2"/>
    </reaction>
</comment>
<evidence type="ECO:0000256" key="11">
    <source>
        <dbReference type="ARBA" id="ARBA00022777"/>
    </source>
</evidence>
<dbReference type="CDD" id="cd14473">
    <property type="entry name" value="FERM_B-lobe"/>
    <property type="match status" value="1"/>
</dbReference>
<dbReference type="InterPro" id="IPR019748">
    <property type="entry name" value="FERM_central"/>
</dbReference>
<keyword evidence="15" id="KW-0829">Tyrosine-protein kinase</keyword>
<gene>
    <name evidence="23" type="primary">LOC113119735</name>
</gene>
<dbReference type="PROSITE" id="PS50057">
    <property type="entry name" value="FERM_3"/>
    <property type="match status" value="1"/>
</dbReference>
<evidence type="ECO:0000256" key="19">
    <source>
        <dbReference type="SAM" id="MobiDB-lite"/>
    </source>
</evidence>
<evidence type="ECO:0000256" key="6">
    <source>
        <dbReference type="ARBA" id="ARBA00022475"/>
    </source>
</evidence>
<dbReference type="PANTHER" id="PTHR46221">
    <property type="entry name" value="FERM AND PDZ DOMAIN-CONTAINING PROTEIN FAMILY MEMBER"/>
    <property type="match status" value="1"/>
</dbReference>
<dbReference type="GO" id="GO:0005886">
    <property type="term" value="C:plasma membrane"/>
    <property type="evidence" value="ECO:0007669"/>
    <property type="project" value="UniProtKB-SubCell"/>
</dbReference>
<evidence type="ECO:0000256" key="13">
    <source>
        <dbReference type="ARBA" id="ARBA00022949"/>
    </source>
</evidence>
<dbReference type="PANTHER" id="PTHR46221:SF9">
    <property type="entry name" value="NON-SPECIFIC PROTEIN-TYROSINE KINASE"/>
    <property type="match status" value="1"/>
</dbReference>
<dbReference type="InterPro" id="IPR029071">
    <property type="entry name" value="Ubiquitin-like_domsf"/>
</dbReference>
<dbReference type="InterPro" id="IPR019749">
    <property type="entry name" value="Band_41_domain"/>
</dbReference>
<dbReference type="GeneID" id="113119735"/>
<dbReference type="InterPro" id="IPR041784">
    <property type="entry name" value="FAK1/PYK2_FERM_C"/>
</dbReference>
<dbReference type="InterPro" id="IPR014352">
    <property type="entry name" value="FERM/acyl-CoA-bd_prot_sf"/>
</dbReference>
<dbReference type="Gene3D" id="3.10.20.90">
    <property type="entry name" value="Phosphatidylinositol 3-kinase Catalytic Subunit, Chain A, domain 1"/>
    <property type="match status" value="1"/>
</dbReference>
<feature type="domain" description="FERM" evidence="21">
    <location>
        <begin position="37"/>
        <end position="355"/>
    </location>
</feature>
<evidence type="ECO:0000256" key="16">
    <source>
        <dbReference type="ARBA" id="ARBA00023273"/>
    </source>
</evidence>
<dbReference type="Pfam" id="PF18038">
    <property type="entry name" value="FERM_N_2"/>
    <property type="match status" value="1"/>
</dbReference>
<name>A0A6P6RI71_CARAU</name>
<evidence type="ECO:0000256" key="9">
    <source>
        <dbReference type="ARBA" id="ARBA00022679"/>
    </source>
</evidence>
<dbReference type="PROSITE" id="PS00109">
    <property type="entry name" value="PROTEIN_KINASE_TYR"/>
    <property type="match status" value="1"/>
</dbReference>
<dbReference type="InterPro" id="IPR035963">
    <property type="entry name" value="FERM_2"/>
</dbReference>
<keyword evidence="16" id="KW-0966">Cell projection</keyword>
<dbReference type="PROSITE" id="PS50011">
    <property type="entry name" value="PROTEIN_KINASE_DOM"/>
    <property type="match status" value="1"/>
</dbReference>
<proteinExistence type="predicted"/>
<dbReference type="Proteomes" id="UP000515129">
    <property type="component" value="Chromosome 19"/>
</dbReference>
<evidence type="ECO:0000256" key="18">
    <source>
        <dbReference type="PROSITE-ProRule" id="PRU10141"/>
    </source>
</evidence>
<dbReference type="SMART" id="SM00219">
    <property type="entry name" value="TyrKc"/>
    <property type="match status" value="1"/>
</dbReference>
<dbReference type="Pfam" id="PF21477">
    <property type="entry name" value="FERM_C_FAK1"/>
    <property type="match status" value="1"/>
</dbReference>
<dbReference type="InterPro" id="IPR020635">
    <property type="entry name" value="Tyr_kinase_cat_dom"/>
</dbReference>
<keyword evidence="11" id="KW-0418">Kinase</keyword>
<dbReference type="GO" id="GO:0005737">
    <property type="term" value="C:cytoplasm"/>
    <property type="evidence" value="ECO:0007669"/>
    <property type="project" value="UniProtKB-SubCell"/>
</dbReference>
<evidence type="ECO:0000256" key="14">
    <source>
        <dbReference type="ARBA" id="ARBA00023136"/>
    </source>
</evidence>
<dbReference type="InterPro" id="IPR000299">
    <property type="entry name" value="FERM_domain"/>
</dbReference>
<evidence type="ECO:0000256" key="17">
    <source>
        <dbReference type="ARBA" id="ARBA00051245"/>
    </source>
</evidence>
<dbReference type="FunFam" id="3.10.20.90:FF:000021">
    <property type="entry name" value="focal adhesion kinase 1 isoform X1"/>
    <property type="match status" value="1"/>
</dbReference>
<dbReference type="Pfam" id="PF07714">
    <property type="entry name" value="PK_Tyr_Ser-Thr"/>
    <property type="match status" value="1"/>
</dbReference>
<dbReference type="GO" id="GO:0004715">
    <property type="term" value="F:non-membrane spanning protein tyrosine kinase activity"/>
    <property type="evidence" value="ECO:0007669"/>
    <property type="project" value="UniProtKB-EC"/>
</dbReference>
<keyword evidence="8" id="KW-0597">Phosphoprotein</keyword>
<feature type="compositionally biased region" description="Basic and acidic residues" evidence="19">
    <location>
        <begin position="818"/>
        <end position="846"/>
    </location>
</feature>
<keyword evidence="10 18" id="KW-0547">Nucleotide-binding</keyword>
<evidence type="ECO:0000256" key="1">
    <source>
        <dbReference type="ARBA" id="ARBA00004246"/>
    </source>
</evidence>
<dbReference type="SUPFAM" id="SSF47031">
    <property type="entry name" value="Second domain of FERM"/>
    <property type="match status" value="1"/>
</dbReference>
<evidence type="ECO:0000256" key="7">
    <source>
        <dbReference type="ARBA" id="ARBA00022490"/>
    </source>
</evidence>
<dbReference type="RefSeq" id="XP_026145151.1">
    <property type="nucleotide sequence ID" value="XM_026289366.1"/>
</dbReference>
<evidence type="ECO:0000256" key="10">
    <source>
        <dbReference type="ARBA" id="ARBA00022741"/>
    </source>
</evidence>
<dbReference type="Pfam" id="PF00373">
    <property type="entry name" value="FERM_M"/>
    <property type="match status" value="1"/>
</dbReference>
<evidence type="ECO:0000256" key="2">
    <source>
        <dbReference type="ARBA" id="ARBA00004316"/>
    </source>
</evidence>
<dbReference type="PROSITE" id="PS00107">
    <property type="entry name" value="PROTEIN_KINASE_ATP"/>
    <property type="match status" value="1"/>
</dbReference>
<evidence type="ECO:0000256" key="4">
    <source>
        <dbReference type="ARBA" id="ARBA00004496"/>
    </source>
</evidence>
<feature type="domain" description="Protein kinase" evidence="20">
    <location>
        <begin position="440"/>
        <end position="698"/>
    </location>
</feature>
<dbReference type="FunFam" id="3.30.200.20:FF:000047">
    <property type="entry name" value="focal adhesion kinase 1 isoform X2"/>
    <property type="match status" value="1"/>
</dbReference>
<reference evidence="23" key="1">
    <citation type="submission" date="2025-08" db="UniProtKB">
        <authorList>
            <consortium name="RefSeq"/>
        </authorList>
    </citation>
    <scope>IDENTIFICATION</scope>
    <source>
        <strain evidence="23">Wakin</strain>
        <tissue evidence="23">Muscle</tissue>
    </source>
</reference>
<evidence type="ECO:0000256" key="12">
    <source>
        <dbReference type="ARBA" id="ARBA00022840"/>
    </source>
</evidence>
<dbReference type="CDD" id="cd13190">
    <property type="entry name" value="FERM_C_FAK1"/>
    <property type="match status" value="1"/>
</dbReference>
<dbReference type="InterPro" id="IPR017441">
    <property type="entry name" value="Protein_kinase_ATP_BS"/>
</dbReference>
<feature type="region of interest" description="Disordered" evidence="19">
    <location>
        <begin position="719"/>
        <end position="773"/>
    </location>
</feature>
<keyword evidence="6" id="KW-1003">Cell membrane</keyword>
<dbReference type="GO" id="GO:0005524">
    <property type="term" value="F:ATP binding"/>
    <property type="evidence" value="ECO:0007669"/>
    <property type="project" value="UniProtKB-UniRule"/>
</dbReference>
<dbReference type="Gene3D" id="3.30.200.20">
    <property type="entry name" value="Phosphorylase Kinase, domain 1"/>
    <property type="match status" value="1"/>
</dbReference>
<keyword evidence="9" id="KW-0808">Transferase</keyword>
<evidence type="ECO:0000313" key="22">
    <source>
        <dbReference type="Proteomes" id="UP000515129"/>
    </source>
</evidence>
<protein>
    <recommendedName>
        <fullName evidence="5">non-specific protein-tyrosine kinase</fullName>
        <ecNumber evidence="5">2.7.10.2</ecNumber>
    </recommendedName>
</protein>
<dbReference type="SMART" id="SM00295">
    <property type="entry name" value="B41"/>
    <property type="match status" value="1"/>
</dbReference>
<evidence type="ECO:0000256" key="3">
    <source>
        <dbReference type="ARBA" id="ARBA00004413"/>
    </source>
</evidence>
<keyword evidence="13" id="KW-0965">Cell junction</keyword>
<feature type="region of interest" description="Disordered" evidence="19">
    <location>
        <begin position="1"/>
        <end position="29"/>
    </location>
</feature>
<comment type="subcellular location">
    <subcellularLocation>
        <location evidence="1">Cell junction</location>
        <location evidence="1">Focal adhesion</location>
    </subcellularLocation>
    <subcellularLocation>
        <location evidence="3">Cell membrane</location>
        <topology evidence="3">Peripheral membrane protein</topology>
        <orientation evidence="3">Cytoplasmic side</orientation>
    </subcellularLocation>
    <subcellularLocation>
        <location evidence="2">Cell projection</location>
    </subcellularLocation>
    <subcellularLocation>
        <location evidence="4">Cytoplasm</location>
    </subcellularLocation>
</comment>
<dbReference type="SUPFAM" id="SSF54236">
    <property type="entry name" value="Ubiquitin-like"/>
    <property type="match status" value="1"/>
</dbReference>
<dbReference type="Gene3D" id="1.10.510.10">
    <property type="entry name" value="Transferase(Phosphotransferase) domain 1"/>
    <property type="match status" value="1"/>
</dbReference>
<keyword evidence="7" id="KW-0963">Cytoplasm</keyword>
<dbReference type="InterPro" id="IPR000719">
    <property type="entry name" value="Prot_kinase_dom"/>
</dbReference>
<evidence type="ECO:0000256" key="8">
    <source>
        <dbReference type="ARBA" id="ARBA00022553"/>
    </source>
</evidence>
<evidence type="ECO:0000259" key="21">
    <source>
        <dbReference type="PROSITE" id="PS50057"/>
    </source>
</evidence>
<dbReference type="Gene3D" id="2.30.29.30">
    <property type="entry name" value="Pleckstrin-homology domain (PH domain)/Phosphotyrosine-binding domain (PTB)"/>
    <property type="match status" value="1"/>
</dbReference>
<evidence type="ECO:0000313" key="23">
    <source>
        <dbReference type="RefSeq" id="XP_026145151.1"/>
    </source>
</evidence>
<sequence length="881" mass="100411">MATAYLEPNSNHTLGGGAKARLSAGTERAPGAPDRVLKVFHHFENNSEQSTWSSNIRHGDATDVRGIIQKIVDNHKVKHVACFGLRLTHVPSGDIHWLHPDLGVSHVRERYEQNRPQDEWRYELRIRYLPKGFLKQFTEDKPTLNYFYQQVKNGYMLETADQVDQEIALKLGCLEIRRFYREMRGNALDKKSNYELLEKDVGLRRFFPKSLLESVKAKTLRKQIQQTFKQFANLNEEQSIHKFFEILAPVYRFDKECFGCALGSSWVISVDLAIGPEEGISYLTDKGSTPTHLANFTQVQSIHYSCVEEKERKGVLQLDVAGAAEPLTISTPSLAVAENMADLIDGYCRLLSGVSTSFIVRAHKEGERALPSIPKLANSEKRLEGVRPGVRTISVSEDLSGDETDDYAEIIDEEDTYTMPSTQCFGLYTAQDYEIQRDRIELGRCIGEGQFGDVHQGVYMSPENPSLSVAIKTCKNCTSDSVREKFLQEALTMRQFDHPHIVKLIGIITENPVWIIMELCTLGELRSFLQIRKYNLELSVLILFSYQLSTALAYLESKRFVHRDIAARNVLVSSTDCVKLGDFGLSRYMEDCSYYKASKGKLPIKWMAPESINFRRFTSASDVWMFGVCMWEILMLGIKPFQGVKNNDVIGRIENGERLAMPQNCPPTLYSLMTKCWAYDPSKRPRFTELKTQLSTILDEEKAQQEERFRMEMRRQVTVSWDAGSSDEAPPKPSRPGYPSPRSSDGYFPSPQHNHYQGSGYPGAGLPPQASVLDPHEAWNHHRQEVPVWSPNMEDGGALGRSHLMEETLIKQQQQMEEDQRWLEQEESFLKPESRNSRGSIDREDSALQAPMGSSTFISPWVKQNMWLLQRSRRVPALRVT</sequence>
<evidence type="ECO:0000256" key="5">
    <source>
        <dbReference type="ARBA" id="ARBA00011903"/>
    </source>
</evidence>
<dbReference type="SUPFAM" id="SSF50729">
    <property type="entry name" value="PH domain-like"/>
    <property type="match status" value="1"/>
</dbReference>
<keyword evidence="14" id="KW-0472">Membrane</keyword>
<keyword evidence="12 18" id="KW-0067">ATP-binding</keyword>
<evidence type="ECO:0000256" key="15">
    <source>
        <dbReference type="ARBA" id="ARBA00023137"/>
    </source>
</evidence>
<dbReference type="FunFam" id="1.10.510.10:FF:000039">
    <property type="entry name" value="Focal adhesion kinase, isoform D"/>
    <property type="match status" value="1"/>
</dbReference>
<dbReference type="SUPFAM" id="SSF56112">
    <property type="entry name" value="Protein kinase-like (PK-like)"/>
    <property type="match status" value="1"/>
</dbReference>
<dbReference type="InterPro" id="IPR011993">
    <property type="entry name" value="PH-like_dom_sf"/>
</dbReference>
<dbReference type="InterPro" id="IPR011009">
    <property type="entry name" value="Kinase-like_dom_sf"/>
</dbReference>